<sequence>MDPLAQHIHERARQLTRDLLEPHTEVFKGAAELTASGSQALGIVNSELTRLALNCPQTEEKKAIIEGFSRALAQLEWNAEDAADLVRNLEKELKLHPVQSSP</sequence>
<keyword evidence="2" id="KW-1185">Reference proteome</keyword>
<proteinExistence type="predicted"/>
<dbReference type="EMBL" id="MTSD02000001">
    <property type="protein sequence ID" value="OOV88139.1"/>
    <property type="molecule type" value="Genomic_DNA"/>
</dbReference>
<name>A0A1T1HE62_OCELI</name>
<reference evidence="1" key="1">
    <citation type="submission" date="2017-02" db="EMBL/GenBank/DDBJ databases">
        <title>Draft Genome Sequence of the Salt Water Bacterium Oceanospirillum linum ATCC 11336.</title>
        <authorList>
            <person name="Trachtenberg A.M."/>
            <person name="Carney J.G."/>
            <person name="Linnane J.D."/>
            <person name="Rheaume B.A."/>
            <person name="Pitts N.L."/>
            <person name="Mykles D.L."/>
            <person name="Maclea K.S."/>
        </authorList>
    </citation>
    <scope>NUCLEOTIDE SEQUENCE [LARGE SCALE GENOMIC DNA]</scope>
    <source>
        <strain evidence="1">ATCC 11336</strain>
    </source>
</reference>
<gene>
    <name evidence="1" type="ORF">BTA35_0200890</name>
</gene>
<dbReference type="Proteomes" id="UP000190064">
    <property type="component" value="Unassembled WGS sequence"/>
</dbReference>
<protein>
    <submittedName>
        <fullName evidence="1">Uncharacterized protein</fullName>
    </submittedName>
</protein>
<comment type="caution">
    <text evidence="1">The sequence shown here is derived from an EMBL/GenBank/DDBJ whole genome shotgun (WGS) entry which is preliminary data.</text>
</comment>
<evidence type="ECO:0000313" key="2">
    <source>
        <dbReference type="Proteomes" id="UP000190064"/>
    </source>
</evidence>
<accession>A0A1T1HE62</accession>
<dbReference type="RefSeq" id="WP_077242551.1">
    <property type="nucleotide sequence ID" value="NZ_FXTS01000001.1"/>
</dbReference>
<dbReference type="AlphaFoldDB" id="A0A1T1HE62"/>
<organism evidence="1 2">
    <name type="scientific">Oceanospirillum linum</name>
    <dbReference type="NCBI Taxonomy" id="966"/>
    <lineage>
        <taxon>Bacteria</taxon>
        <taxon>Pseudomonadati</taxon>
        <taxon>Pseudomonadota</taxon>
        <taxon>Gammaproteobacteria</taxon>
        <taxon>Oceanospirillales</taxon>
        <taxon>Oceanospirillaceae</taxon>
        <taxon>Oceanospirillum</taxon>
    </lineage>
</organism>
<evidence type="ECO:0000313" key="1">
    <source>
        <dbReference type="EMBL" id="OOV88139.1"/>
    </source>
</evidence>